<evidence type="ECO:0000256" key="1">
    <source>
        <dbReference type="SAM" id="Phobius"/>
    </source>
</evidence>
<reference evidence="2 3" key="1">
    <citation type="submission" date="2022-05" db="EMBL/GenBank/DDBJ databases">
        <authorList>
            <consortium name="Genoscope - CEA"/>
            <person name="William W."/>
        </authorList>
    </citation>
    <scope>NUCLEOTIDE SEQUENCE [LARGE SCALE GENOMIC DNA]</scope>
</reference>
<comment type="caution">
    <text evidence="2">The sequence shown here is derived from an EMBL/GenBank/DDBJ whole genome shotgun (WGS) entry which is preliminary data.</text>
</comment>
<sequence length="131" mass="15405">MFGVYCFVVFAFDSLHFNEVLDLKFRGAHTTFQSVTFALNFAIFFLPCVFASWVTWKCEDILFKLNNMSAKDWNEGHPFRERNNVNAFLFYAEPSRCGFRIRNITFRSSGTWISVLLGLFGFGLRLFQYFQ</sequence>
<accession>A0ABN8QR12</accession>
<keyword evidence="1" id="KW-1133">Transmembrane helix</keyword>
<keyword evidence="1" id="KW-0812">Transmembrane</keyword>
<name>A0ABN8QR12_9CNID</name>
<protein>
    <submittedName>
        <fullName evidence="2">Uncharacterized protein</fullName>
    </submittedName>
</protein>
<evidence type="ECO:0000313" key="2">
    <source>
        <dbReference type="EMBL" id="CAH3169111.1"/>
    </source>
</evidence>
<feature type="transmembrane region" description="Helical" evidence="1">
    <location>
        <begin position="37"/>
        <end position="56"/>
    </location>
</feature>
<gene>
    <name evidence="2" type="ORF">PLOB_00009590</name>
</gene>
<dbReference type="Proteomes" id="UP001159405">
    <property type="component" value="Unassembled WGS sequence"/>
</dbReference>
<organism evidence="2 3">
    <name type="scientific">Porites lobata</name>
    <dbReference type="NCBI Taxonomy" id="104759"/>
    <lineage>
        <taxon>Eukaryota</taxon>
        <taxon>Metazoa</taxon>
        <taxon>Cnidaria</taxon>
        <taxon>Anthozoa</taxon>
        <taxon>Hexacorallia</taxon>
        <taxon>Scleractinia</taxon>
        <taxon>Fungiina</taxon>
        <taxon>Poritidae</taxon>
        <taxon>Porites</taxon>
    </lineage>
</organism>
<keyword evidence="3" id="KW-1185">Reference proteome</keyword>
<proteinExistence type="predicted"/>
<feature type="transmembrane region" description="Helical" evidence="1">
    <location>
        <begin position="110"/>
        <end position="130"/>
    </location>
</feature>
<keyword evidence="1" id="KW-0472">Membrane</keyword>
<evidence type="ECO:0000313" key="3">
    <source>
        <dbReference type="Proteomes" id="UP001159405"/>
    </source>
</evidence>
<dbReference type="EMBL" id="CALNXK010000148">
    <property type="protein sequence ID" value="CAH3169111.1"/>
    <property type="molecule type" value="Genomic_DNA"/>
</dbReference>